<evidence type="ECO:0000256" key="2">
    <source>
        <dbReference type="ARBA" id="ARBA00022692"/>
    </source>
</evidence>
<dbReference type="Gene3D" id="1.10.3430.10">
    <property type="entry name" value="Ammonium transporter AmtB like domains"/>
    <property type="match status" value="1"/>
</dbReference>
<protein>
    <submittedName>
        <fullName evidence="7">Ammonium transporter Rh type B</fullName>
    </submittedName>
</protein>
<dbReference type="GO" id="GO:0016020">
    <property type="term" value="C:membrane"/>
    <property type="evidence" value="ECO:0007669"/>
    <property type="project" value="UniProtKB-SubCell"/>
</dbReference>
<evidence type="ECO:0000256" key="5">
    <source>
        <dbReference type="SAM" id="MobiDB-lite"/>
    </source>
</evidence>
<gene>
    <name evidence="7" type="primary">rhbg_2</name>
    <name evidence="7" type="ORF">EYF80_062805</name>
</gene>
<dbReference type="EMBL" id="SRLO01008979">
    <property type="protein sequence ID" value="TNN27052.1"/>
    <property type="molecule type" value="Genomic_DNA"/>
</dbReference>
<evidence type="ECO:0000256" key="4">
    <source>
        <dbReference type="ARBA" id="ARBA00023136"/>
    </source>
</evidence>
<dbReference type="AlphaFoldDB" id="A0A4Z2EFG3"/>
<feature type="transmembrane region" description="Helical" evidence="6">
    <location>
        <begin position="43"/>
        <end position="62"/>
    </location>
</feature>
<dbReference type="Proteomes" id="UP000314294">
    <property type="component" value="Unassembled WGS sequence"/>
</dbReference>
<comment type="caution">
    <text evidence="7">The sequence shown here is derived from an EMBL/GenBank/DDBJ whole genome shotgun (WGS) entry which is preliminary data.</text>
</comment>
<evidence type="ECO:0000313" key="8">
    <source>
        <dbReference type="Proteomes" id="UP000314294"/>
    </source>
</evidence>
<evidence type="ECO:0000256" key="1">
    <source>
        <dbReference type="ARBA" id="ARBA00004141"/>
    </source>
</evidence>
<dbReference type="InterPro" id="IPR029020">
    <property type="entry name" value="Ammonium/urea_transptr"/>
</dbReference>
<sequence>MWALVLMELEEVPSTWRGVWLSGGASPPGRTMTDAATNMRLKLPIACFILQIILIILFGVLVQYDHETDAKAWHNQSHSDYDNDFYFRYPTWTEQVSESRGPSPGGRAETAWTASQGNPLSPVGGHDWA</sequence>
<keyword evidence="3 6" id="KW-1133">Transmembrane helix</keyword>
<comment type="subcellular location">
    <subcellularLocation>
        <location evidence="1">Membrane</location>
        <topology evidence="1">Multi-pass membrane protein</topology>
    </subcellularLocation>
</comment>
<evidence type="ECO:0000313" key="7">
    <source>
        <dbReference type="EMBL" id="TNN27052.1"/>
    </source>
</evidence>
<keyword evidence="4 6" id="KW-0472">Membrane</keyword>
<feature type="region of interest" description="Disordered" evidence="5">
    <location>
        <begin position="95"/>
        <end position="129"/>
    </location>
</feature>
<accession>A0A4Z2EFG3</accession>
<reference evidence="7 8" key="1">
    <citation type="submission" date="2019-03" db="EMBL/GenBank/DDBJ databases">
        <title>First draft genome of Liparis tanakae, snailfish: a comprehensive survey of snailfish specific genes.</title>
        <authorList>
            <person name="Kim W."/>
            <person name="Song I."/>
            <person name="Jeong J.-H."/>
            <person name="Kim D."/>
            <person name="Kim S."/>
            <person name="Ryu S."/>
            <person name="Song J.Y."/>
            <person name="Lee S.K."/>
        </authorList>
    </citation>
    <scope>NUCLEOTIDE SEQUENCE [LARGE SCALE GENOMIC DNA]</scope>
    <source>
        <tissue evidence="7">Muscle</tissue>
    </source>
</reference>
<name>A0A4Z2EFG3_9TELE</name>
<dbReference type="OrthoDB" id="10556862at2759"/>
<evidence type="ECO:0000256" key="6">
    <source>
        <dbReference type="SAM" id="Phobius"/>
    </source>
</evidence>
<proteinExistence type="predicted"/>
<organism evidence="7 8">
    <name type="scientific">Liparis tanakae</name>
    <name type="common">Tanaka's snailfish</name>
    <dbReference type="NCBI Taxonomy" id="230148"/>
    <lineage>
        <taxon>Eukaryota</taxon>
        <taxon>Metazoa</taxon>
        <taxon>Chordata</taxon>
        <taxon>Craniata</taxon>
        <taxon>Vertebrata</taxon>
        <taxon>Euteleostomi</taxon>
        <taxon>Actinopterygii</taxon>
        <taxon>Neopterygii</taxon>
        <taxon>Teleostei</taxon>
        <taxon>Neoteleostei</taxon>
        <taxon>Acanthomorphata</taxon>
        <taxon>Eupercaria</taxon>
        <taxon>Perciformes</taxon>
        <taxon>Cottioidei</taxon>
        <taxon>Cottales</taxon>
        <taxon>Liparidae</taxon>
        <taxon>Liparis</taxon>
    </lineage>
</organism>
<evidence type="ECO:0000256" key="3">
    <source>
        <dbReference type="ARBA" id="ARBA00022989"/>
    </source>
</evidence>
<keyword evidence="2 6" id="KW-0812">Transmembrane</keyword>
<keyword evidence="8" id="KW-1185">Reference proteome</keyword>